<dbReference type="Gene3D" id="3.40.980.10">
    <property type="entry name" value="MoaB/Mog-like domain"/>
    <property type="match status" value="1"/>
</dbReference>
<dbReference type="PIRSF" id="PIRSF006728">
    <property type="entry name" value="CinA"/>
    <property type="match status" value="1"/>
</dbReference>
<dbReference type="PANTHER" id="PTHR13939">
    <property type="entry name" value="NICOTINAMIDE-NUCLEOTIDE AMIDOHYDROLASE PNCC"/>
    <property type="match status" value="1"/>
</dbReference>
<dbReference type="SMART" id="SM00852">
    <property type="entry name" value="MoCF_biosynth"/>
    <property type="match status" value="1"/>
</dbReference>
<keyword evidence="4" id="KW-1185">Reference proteome</keyword>
<evidence type="ECO:0000313" key="4">
    <source>
        <dbReference type="Proteomes" id="UP000618943"/>
    </source>
</evidence>
<accession>A0ABS1H4H6</accession>
<evidence type="ECO:0000256" key="1">
    <source>
        <dbReference type="HAMAP-Rule" id="MF_00226"/>
    </source>
</evidence>
<dbReference type="SUPFAM" id="SSF142433">
    <property type="entry name" value="CinA-like"/>
    <property type="match status" value="1"/>
</dbReference>
<dbReference type="Gene3D" id="3.90.950.20">
    <property type="entry name" value="CinA-like"/>
    <property type="match status" value="1"/>
</dbReference>
<organism evidence="3 4">
    <name type="scientific">Viridibacillus soli</name>
    <dbReference type="NCBI Taxonomy" id="2798301"/>
    <lineage>
        <taxon>Bacteria</taxon>
        <taxon>Bacillati</taxon>
        <taxon>Bacillota</taxon>
        <taxon>Bacilli</taxon>
        <taxon>Bacillales</taxon>
        <taxon>Caryophanaceae</taxon>
        <taxon>Viridibacillus</taxon>
    </lineage>
</organism>
<comment type="similarity">
    <text evidence="1">Belongs to the CinA family.</text>
</comment>
<evidence type="ECO:0000259" key="2">
    <source>
        <dbReference type="SMART" id="SM00852"/>
    </source>
</evidence>
<sequence length="418" mass="45734">MNAEIIAVGSELLLGQITNTNARFISGQLSELGINVYYHTVVGDNDERLVKAIEIAESRADLIIFSGGLGPTKDDLTKETIARHLGTLLETDDFAMQSIEEFFALQNRVMTENNRKQALVLKDCEVLVNRHGMAPGMLLEKNNRMYMLLPGPPKELEPMFQYEAKPKLAARVLDGAQIISHVLRFYGIGEAELEVKVQDLLDNQTNPTIAPLASDGEVTLRVTAKALSIEEAWQLIDETKDEIIRRVGQFMYGVNDDSLSSKTAEILIENDLTISAAESLTAGLFQSELAENPGISRVLVGGVVTYTEQAKREQLGISADLLEKHGVVSSECAAAMASKVKGKFGTDIGVSLTGAAGPEGHADQPAGTVWIGVCIGEHEPQTYQLHLTGQRNTNRLRAVKRTFAFIIQLLTEQGYRKI</sequence>
<gene>
    <name evidence="1" type="primary">cinA</name>
    <name evidence="3" type="ORF">JFL43_05500</name>
</gene>
<dbReference type="CDD" id="cd00885">
    <property type="entry name" value="cinA"/>
    <property type="match status" value="1"/>
</dbReference>
<protein>
    <recommendedName>
        <fullName evidence="1">Putative competence-damage inducible protein</fullName>
    </recommendedName>
</protein>
<dbReference type="Pfam" id="PF02464">
    <property type="entry name" value="CinA"/>
    <property type="match status" value="1"/>
</dbReference>
<dbReference type="NCBIfam" id="TIGR00200">
    <property type="entry name" value="cinA_nterm"/>
    <property type="match status" value="1"/>
</dbReference>
<dbReference type="Gene3D" id="3.30.70.2860">
    <property type="match status" value="1"/>
</dbReference>
<comment type="caution">
    <text evidence="3">The sequence shown here is derived from an EMBL/GenBank/DDBJ whole genome shotgun (WGS) entry which is preliminary data.</text>
</comment>
<dbReference type="Proteomes" id="UP000618943">
    <property type="component" value="Unassembled WGS sequence"/>
</dbReference>
<dbReference type="RefSeq" id="WP_200748259.1">
    <property type="nucleotide sequence ID" value="NZ_JAEOAH010000005.1"/>
</dbReference>
<dbReference type="PANTHER" id="PTHR13939:SF0">
    <property type="entry name" value="NMN AMIDOHYDROLASE-LIKE PROTEIN YFAY"/>
    <property type="match status" value="1"/>
</dbReference>
<proteinExistence type="inferred from homology"/>
<dbReference type="InterPro" id="IPR041424">
    <property type="entry name" value="CinA_KH"/>
</dbReference>
<dbReference type="InterPro" id="IPR036425">
    <property type="entry name" value="MoaB/Mog-like_dom_sf"/>
</dbReference>
<dbReference type="InterPro" id="IPR008136">
    <property type="entry name" value="CinA_C"/>
</dbReference>
<name>A0ABS1H4H6_9BACL</name>
<dbReference type="SUPFAM" id="SSF53218">
    <property type="entry name" value="Molybdenum cofactor biosynthesis proteins"/>
    <property type="match status" value="1"/>
</dbReference>
<dbReference type="InterPro" id="IPR001453">
    <property type="entry name" value="MoaB/Mog_dom"/>
</dbReference>
<dbReference type="EMBL" id="JAEOAH010000005">
    <property type="protein sequence ID" value="MBK3494319.1"/>
    <property type="molecule type" value="Genomic_DNA"/>
</dbReference>
<dbReference type="HAMAP" id="MF_00226_B">
    <property type="entry name" value="CinA_B"/>
    <property type="match status" value="1"/>
</dbReference>
<dbReference type="NCBIfam" id="TIGR00177">
    <property type="entry name" value="molyb_syn"/>
    <property type="match status" value="1"/>
</dbReference>
<dbReference type="Pfam" id="PF00994">
    <property type="entry name" value="MoCF_biosynth"/>
    <property type="match status" value="1"/>
</dbReference>
<reference evidence="3 4" key="1">
    <citation type="submission" date="2020-12" db="EMBL/GenBank/DDBJ databases">
        <title>YIM B01967 draft genome.</title>
        <authorList>
            <person name="Yan X."/>
        </authorList>
    </citation>
    <scope>NUCLEOTIDE SEQUENCE [LARGE SCALE GENOMIC DNA]</scope>
    <source>
        <strain evidence="3 4">YIM B01967</strain>
    </source>
</reference>
<dbReference type="NCBIfam" id="TIGR00199">
    <property type="entry name" value="PncC_domain"/>
    <property type="match status" value="1"/>
</dbReference>
<dbReference type="InterPro" id="IPR050101">
    <property type="entry name" value="CinA"/>
</dbReference>
<dbReference type="Pfam" id="PF18146">
    <property type="entry name" value="CinA_KH"/>
    <property type="match status" value="1"/>
</dbReference>
<feature type="domain" description="MoaB/Mog" evidence="2">
    <location>
        <begin position="4"/>
        <end position="171"/>
    </location>
</feature>
<evidence type="ECO:0000313" key="3">
    <source>
        <dbReference type="EMBL" id="MBK3494319.1"/>
    </source>
</evidence>
<dbReference type="NCBIfam" id="NF001813">
    <property type="entry name" value="PRK00549.1"/>
    <property type="match status" value="1"/>
</dbReference>
<dbReference type="InterPro" id="IPR036653">
    <property type="entry name" value="CinA-like_C"/>
</dbReference>
<dbReference type="InterPro" id="IPR008135">
    <property type="entry name" value="Competence-induced_CinA"/>
</dbReference>